<comment type="caution">
    <text evidence="2">The sequence shown here is derived from an EMBL/GenBank/DDBJ whole genome shotgun (WGS) entry which is preliminary data.</text>
</comment>
<evidence type="ECO:0000313" key="2">
    <source>
        <dbReference type="EMBL" id="RZB12338.1"/>
    </source>
</evidence>
<dbReference type="EMBL" id="QOHL01000030">
    <property type="protein sequence ID" value="RZB12338.1"/>
    <property type="molecule type" value="Genomic_DNA"/>
</dbReference>
<keyword evidence="1" id="KW-0175">Coiled coil</keyword>
<keyword evidence="3" id="KW-1185">Reference proteome</keyword>
<proteinExistence type="predicted"/>
<name>A0A4Q6IAL3_9RICK</name>
<evidence type="ECO:0000313" key="3">
    <source>
        <dbReference type="Proteomes" id="UP000293377"/>
    </source>
</evidence>
<protein>
    <submittedName>
        <fullName evidence="2">Transcription termination factor Rho</fullName>
    </submittedName>
</protein>
<gene>
    <name evidence="2" type="ORF">DRF75_04630</name>
</gene>
<dbReference type="Proteomes" id="UP000293377">
    <property type="component" value="Unassembled WGS sequence"/>
</dbReference>
<evidence type="ECO:0000256" key="1">
    <source>
        <dbReference type="SAM" id="Coils"/>
    </source>
</evidence>
<reference evidence="2 3" key="1">
    <citation type="submission" date="2018-06" db="EMBL/GenBank/DDBJ databases">
        <title>Complete Genome Sequence of Ehrlichia minasensis Isolated From Cattle.</title>
        <authorList>
            <person name="Aguiar D.M."/>
            <person name="Araujo J.P.A.Jr."/>
            <person name="Nakazato L."/>
            <person name="Bard E."/>
            <person name="Cabezas-Cruz A."/>
        </authorList>
    </citation>
    <scope>NUCLEOTIDE SEQUENCE [LARGE SCALE GENOMIC DNA]</scope>
    <source>
        <strain evidence="2 3">B11</strain>
    </source>
</reference>
<dbReference type="AlphaFoldDB" id="A0A4Q6IAL3"/>
<feature type="coiled-coil region" evidence="1">
    <location>
        <begin position="32"/>
        <end position="59"/>
    </location>
</feature>
<organism evidence="2 3">
    <name type="scientific">Ehrlichia minasensis</name>
    <dbReference type="NCBI Taxonomy" id="1242993"/>
    <lineage>
        <taxon>Bacteria</taxon>
        <taxon>Pseudomonadati</taxon>
        <taxon>Pseudomonadota</taxon>
        <taxon>Alphaproteobacteria</taxon>
        <taxon>Rickettsiales</taxon>
        <taxon>Anaplasmataceae</taxon>
        <taxon>Ehrlichia</taxon>
    </lineage>
</organism>
<accession>A0A4Q6IAL3</accession>
<feature type="non-terminal residue" evidence="2">
    <location>
        <position position="59"/>
    </location>
</feature>
<sequence length="59" mass="6702">MLNEKKKRTRYVSKKNANKNILVKSAANVVDKSEVVEEKEEVEGKVEVAEQEVKVLDLS</sequence>